<dbReference type="EMBL" id="JALNTZ010000009">
    <property type="protein sequence ID" value="KAJ3641532.1"/>
    <property type="molecule type" value="Genomic_DNA"/>
</dbReference>
<reference evidence="2" key="1">
    <citation type="journal article" date="2023" name="G3 (Bethesda)">
        <title>Whole genome assemblies of Zophobas morio and Tenebrio molitor.</title>
        <authorList>
            <person name="Kaur S."/>
            <person name="Stinson S.A."/>
            <person name="diCenzo G.C."/>
        </authorList>
    </citation>
    <scope>NUCLEOTIDE SEQUENCE</scope>
    <source>
        <strain evidence="2">QUZm001</strain>
    </source>
</reference>
<sequence>MNFRKLFKKPSFKITEFWTQIYKLSQKNSQTPGNPRNFGNLHDLTSQKPKSMGRLDPRWRSNLTNLKLLNSESWNIHEAEDLLEGP</sequence>
<evidence type="ECO:0000313" key="3">
    <source>
        <dbReference type="Proteomes" id="UP001168821"/>
    </source>
</evidence>
<proteinExistence type="predicted"/>
<accession>A0AA38HS15</accession>
<protein>
    <submittedName>
        <fullName evidence="2">Uncharacterized protein</fullName>
    </submittedName>
</protein>
<dbReference type="Proteomes" id="UP001168821">
    <property type="component" value="Unassembled WGS sequence"/>
</dbReference>
<comment type="caution">
    <text evidence="2">The sequence shown here is derived from an EMBL/GenBank/DDBJ whole genome shotgun (WGS) entry which is preliminary data.</text>
</comment>
<evidence type="ECO:0000313" key="2">
    <source>
        <dbReference type="EMBL" id="KAJ3641532.1"/>
    </source>
</evidence>
<name>A0AA38HS15_9CUCU</name>
<organism evidence="2 3">
    <name type="scientific">Zophobas morio</name>
    <dbReference type="NCBI Taxonomy" id="2755281"/>
    <lineage>
        <taxon>Eukaryota</taxon>
        <taxon>Metazoa</taxon>
        <taxon>Ecdysozoa</taxon>
        <taxon>Arthropoda</taxon>
        <taxon>Hexapoda</taxon>
        <taxon>Insecta</taxon>
        <taxon>Pterygota</taxon>
        <taxon>Neoptera</taxon>
        <taxon>Endopterygota</taxon>
        <taxon>Coleoptera</taxon>
        <taxon>Polyphaga</taxon>
        <taxon>Cucujiformia</taxon>
        <taxon>Tenebrionidae</taxon>
        <taxon>Zophobas</taxon>
    </lineage>
</organism>
<dbReference type="AlphaFoldDB" id="A0AA38HS15"/>
<keyword evidence="3" id="KW-1185">Reference proteome</keyword>
<evidence type="ECO:0000256" key="1">
    <source>
        <dbReference type="SAM" id="MobiDB-lite"/>
    </source>
</evidence>
<gene>
    <name evidence="2" type="ORF">Zmor_028036</name>
</gene>
<feature type="region of interest" description="Disordered" evidence="1">
    <location>
        <begin position="27"/>
        <end position="57"/>
    </location>
</feature>